<name>R4T879_9PSEU</name>
<dbReference type="HOGENOM" id="CLU_001305_5_1_11"/>
<dbReference type="InterPro" id="IPR011990">
    <property type="entry name" value="TPR-like_helical_dom_sf"/>
</dbReference>
<accession>R4T879</accession>
<dbReference type="EMBL" id="CP003410">
    <property type="protein sequence ID" value="AGM07162.1"/>
    <property type="molecule type" value="Genomic_DNA"/>
</dbReference>
<proteinExistence type="predicted"/>
<dbReference type="InterPro" id="IPR024983">
    <property type="entry name" value="CHAT_dom"/>
</dbReference>
<dbReference type="PATRIC" id="fig|1156913.3.peg.4653"/>
<keyword evidence="3" id="KW-1185">Reference proteome</keyword>
<dbReference type="AlphaFoldDB" id="R4T879"/>
<reference evidence="2 3" key="1">
    <citation type="journal article" date="2013" name="BMC Genomics">
        <title>ContigScape: a Cytoscape plugin facilitating microbial genome gap closing.</title>
        <authorList>
            <person name="Tang B."/>
            <person name="Wang Q."/>
            <person name="Yang M."/>
            <person name="Xie F."/>
            <person name="Zhu Y."/>
            <person name="Zhuo Y."/>
            <person name="Wang S."/>
            <person name="Gao H."/>
            <person name="Ding X."/>
            <person name="Zhang L."/>
            <person name="Zhao G."/>
            <person name="Zheng H."/>
        </authorList>
    </citation>
    <scope>NUCLEOTIDE SEQUENCE [LARGE SCALE GENOMIC DNA]</scope>
    <source>
        <strain evidence="2 3">HCCB10007</strain>
    </source>
</reference>
<dbReference type="SUPFAM" id="SSF81901">
    <property type="entry name" value="HCP-like"/>
    <property type="match status" value="1"/>
</dbReference>
<dbReference type="Gene3D" id="1.25.40.10">
    <property type="entry name" value="Tetratricopeptide repeat domain"/>
    <property type="match status" value="2"/>
</dbReference>
<dbReference type="Pfam" id="PF12770">
    <property type="entry name" value="CHAT"/>
    <property type="match status" value="1"/>
</dbReference>
<organism evidence="2 3">
    <name type="scientific">Amycolatopsis keratiniphila</name>
    <dbReference type="NCBI Taxonomy" id="129921"/>
    <lineage>
        <taxon>Bacteria</taxon>
        <taxon>Bacillati</taxon>
        <taxon>Actinomycetota</taxon>
        <taxon>Actinomycetes</taxon>
        <taxon>Pseudonocardiales</taxon>
        <taxon>Pseudonocardiaceae</taxon>
        <taxon>Amycolatopsis</taxon>
        <taxon>Amycolatopsis japonica group</taxon>
    </lineage>
</organism>
<dbReference type="Proteomes" id="UP000013968">
    <property type="component" value="Chromosome"/>
</dbReference>
<feature type="domain" description="CHAT" evidence="1">
    <location>
        <begin position="654"/>
        <end position="921"/>
    </location>
</feature>
<evidence type="ECO:0000313" key="2">
    <source>
        <dbReference type="EMBL" id="AGM07162.1"/>
    </source>
</evidence>
<dbReference type="KEGG" id="aoi:AORI_4578"/>
<protein>
    <recommendedName>
        <fullName evidence="1">CHAT domain-containing protein</fullName>
    </recommendedName>
</protein>
<evidence type="ECO:0000259" key="1">
    <source>
        <dbReference type="Pfam" id="PF12770"/>
    </source>
</evidence>
<evidence type="ECO:0000313" key="3">
    <source>
        <dbReference type="Proteomes" id="UP000013968"/>
    </source>
</evidence>
<dbReference type="RefSeq" id="WP_016334910.1">
    <property type="nucleotide sequence ID" value="NC_021252.1"/>
</dbReference>
<gene>
    <name evidence="2" type="ORF">AORI_4578</name>
</gene>
<sequence length="922" mass="100640">MRRAFRAGYVNTRTAVEYQKFENTGRLEDLRKMIAHGEEMVSAFSPDDEDVTVARHNLATAYLTLFEQTGDSAALDTAIQYEESAIASTSISYGGRGSMLTNLSGAYLRRFEFESLDVDLASAVEWSEQAVAASRKLKPTRARSRQLLAMTLSNLALTYLARFERYGTVADVRAAIERAEEALEIHPAKNPADLAEILTNLCNGQLRLYLVYGTSSDLQRAIEWGEQAKWTTPSDHPELGGTLSNLSLAYLWRYDRHGDPADLEISIEHGERAASMFPAEMPARGAALSNLGTAYLSRFERTGNLSDLDASIDWARQAVSVTASDDRDLGNRLTTVAIACQQRFERNHGHADLHTAVESAERALAATPIESPESARRLGILAGAYLAGMRAGFEPPDRSDVVRLVERFFKAADSPPAHRAYGAYSLGLLLGELDMRQPARKVLREAIQALPAVALRELTWGDQEYLLGRFSGLVAECVSAELGEGDVVGAVEYAELGRSVLLSAQLDTRTDLTDIEDASPSLASRFRELGAELGHLAPAARRSDVASIGPRRRALSAEWDEVVRRIRQVEGFEHFLARARLTDLRHAVNDGTAALVNAGNLRGDAVLVRAGATESVRLRELKLSDVNHYAESLAEATGRGARRTDPDLRRLLTEILEWLWVSVTEPVLDALGDGGARRVWWMPTGRLGLLPLHAAGLPGGPSVLDHVVSSYTPTLRALLRSRRQQPADLRRQLSVALEHTPGQRELPGAVAEASHLSEGDFPSGLLVDSAATTDAVLSALRTTTWAHFACHAFNDPATPSQSGLALHDGLLRVSAIGALRLERAELAYLSACSTAKTGWDHTDEAIHLASVFQLAGYRHVVGVLWPFEDGSAQVAARLFYDQLADTPQADQAPFALHQVCRTLRSEFPDRPDLWAGLVHSGP</sequence>